<evidence type="ECO:0000256" key="2">
    <source>
        <dbReference type="ARBA" id="ARBA00023002"/>
    </source>
</evidence>
<proteinExistence type="inferred from homology"/>
<name>A0ABT0XDW6_9ACTN</name>
<dbReference type="CDD" id="cd05233">
    <property type="entry name" value="SDR_c"/>
    <property type="match status" value="1"/>
</dbReference>
<dbReference type="InterPro" id="IPR036291">
    <property type="entry name" value="NAD(P)-bd_dom_sf"/>
</dbReference>
<dbReference type="PRINTS" id="PR00080">
    <property type="entry name" value="SDRFAMILY"/>
</dbReference>
<dbReference type="Proteomes" id="UP001167160">
    <property type="component" value="Unassembled WGS sequence"/>
</dbReference>
<dbReference type="PANTHER" id="PTHR44196">
    <property type="entry name" value="DEHYDROGENASE/REDUCTASE SDR FAMILY MEMBER 7B"/>
    <property type="match status" value="1"/>
</dbReference>
<dbReference type="Gene3D" id="3.40.50.720">
    <property type="entry name" value="NAD(P)-binding Rossmann-like Domain"/>
    <property type="match status" value="1"/>
</dbReference>
<dbReference type="RefSeq" id="WP_251418377.1">
    <property type="nucleotide sequence ID" value="NZ_JAMQGM010000049.1"/>
</dbReference>
<evidence type="ECO:0000256" key="3">
    <source>
        <dbReference type="RuleBase" id="RU000363"/>
    </source>
</evidence>
<sequence length="259" mass="26951">MSEKSAPETGTGRQVALVTGASSGIGAAVAARLAAAGGWDLLLSGRDEQRLAKVAAETAGMVLRGDLASREGCDTLSDSALARTGRVDLLVAAAGVGWSGPFTRMPVGALEEVLAVDLAAVVHLVRAILPGMVLRGSGHLAIVGSIAGRVGVREEAVYSAAKGGLAAFAESLRYELTGTDVRVSMVLPGVVRTPFFARRGVPYRRSWPRPIPSEQVADAVYEAVRRGRDEVFVPAWLGLPARLQGLAPGVFRKLAGRFG</sequence>
<dbReference type="InterPro" id="IPR057326">
    <property type="entry name" value="KR_dom"/>
</dbReference>
<comment type="caution">
    <text evidence="5">The sequence shown here is derived from an EMBL/GenBank/DDBJ whole genome shotgun (WGS) entry which is preliminary data.</text>
</comment>
<gene>
    <name evidence="5" type="ORF">M1E25_21805</name>
</gene>
<dbReference type="SMART" id="SM00822">
    <property type="entry name" value="PKS_KR"/>
    <property type="match status" value="1"/>
</dbReference>
<evidence type="ECO:0000256" key="1">
    <source>
        <dbReference type="ARBA" id="ARBA00006484"/>
    </source>
</evidence>
<reference evidence="5" key="1">
    <citation type="journal article" date="2023" name="Int. J. Syst. Evol. Microbiol.">
        <title>Streptomyces meridianus sp. nov. isolated from brackish water of the Tagus estuary in Alcochete, Portugal.</title>
        <authorList>
            <person name="Santos J.D.N."/>
            <person name="Klimek D."/>
            <person name="Calusinska M."/>
            <person name="Lobo Da Cunha A."/>
            <person name="Catita J."/>
            <person name="Goncalves H."/>
            <person name="Gonzalez I."/>
            <person name="Reyes F."/>
            <person name="Lage O.M."/>
        </authorList>
    </citation>
    <scope>NUCLEOTIDE SEQUENCE</scope>
    <source>
        <strain evidence="5">MTZ3.1</strain>
    </source>
</reference>
<dbReference type="PROSITE" id="PS00061">
    <property type="entry name" value="ADH_SHORT"/>
    <property type="match status" value="1"/>
</dbReference>
<dbReference type="PANTHER" id="PTHR44196:SF1">
    <property type="entry name" value="DEHYDROGENASE_REDUCTASE SDR FAMILY MEMBER 7B"/>
    <property type="match status" value="1"/>
</dbReference>
<dbReference type="SUPFAM" id="SSF51735">
    <property type="entry name" value="NAD(P)-binding Rossmann-fold domains"/>
    <property type="match status" value="1"/>
</dbReference>
<feature type="domain" description="Ketoreductase" evidence="4">
    <location>
        <begin position="14"/>
        <end position="194"/>
    </location>
</feature>
<dbReference type="InterPro" id="IPR020904">
    <property type="entry name" value="Sc_DH/Rdtase_CS"/>
</dbReference>
<dbReference type="PRINTS" id="PR00081">
    <property type="entry name" value="GDHRDH"/>
</dbReference>
<evidence type="ECO:0000313" key="6">
    <source>
        <dbReference type="Proteomes" id="UP001167160"/>
    </source>
</evidence>
<protein>
    <submittedName>
        <fullName evidence="5">SDR family NAD(P)-dependent oxidoreductase</fullName>
    </submittedName>
</protein>
<evidence type="ECO:0000259" key="4">
    <source>
        <dbReference type="SMART" id="SM00822"/>
    </source>
</evidence>
<keyword evidence="2" id="KW-0560">Oxidoreductase</keyword>
<keyword evidence="6" id="KW-1185">Reference proteome</keyword>
<dbReference type="EMBL" id="JAMQGM010000049">
    <property type="protein sequence ID" value="MCM2579947.1"/>
    <property type="molecule type" value="Genomic_DNA"/>
</dbReference>
<dbReference type="InterPro" id="IPR002347">
    <property type="entry name" value="SDR_fam"/>
</dbReference>
<dbReference type="Pfam" id="PF00106">
    <property type="entry name" value="adh_short"/>
    <property type="match status" value="1"/>
</dbReference>
<accession>A0ABT0XDW6</accession>
<evidence type="ECO:0000313" key="5">
    <source>
        <dbReference type="EMBL" id="MCM2579947.1"/>
    </source>
</evidence>
<comment type="similarity">
    <text evidence="1 3">Belongs to the short-chain dehydrogenases/reductases (SDR) family.</text>
</comment>
<organism evidence="5 6">
    <name type="scientific">Streptomyces meridianus</name>
    <dbReference type="NCBI Taxonomy" id="2938945"/>
    <lineage>
        <taxon>Bacteria</taxon>
        <taxon>Bacillati</taxon>
        <taxon>Actinomycetota</taxon>
        <taxon>Actinomycetes</taxon>
        <taxon>Kitasatosporales</taxon>
        <taxon>Streptomycetaceae</taxon>
        <taxon>Streptomyces</taxon>
    </lineage>
</organism>